<dbReference type="PANTHER" id="PTHR30575:SF3">
    <property type="entry name" value="PEPTIDASE M20 DIMERISATION DOMAIN-CONTAINING PROTEIN"/>
    <property type="match status" value="1"/>
</dbReference>
<dbReference type="SUPFAM" id="SSF53187">
    <property type="entry name" value="Zn-dependent exopeptidases"/>
    <property type="match status" value="1"/>
</dbReference>
<dbReference type="EMBL" id="CP152276">
    <property type="protein sequence ID" value="XAE42650.1"/>
    <property type="molecule type" value="Genomic_DNA"/>
</dbReference>
<dbReference type="PIRSF" id="PIRSF005962">
    <property type="entry name" value="Pept_M20D_amidohydro"/>
    <property type="match status" value="1"/>
</dbReference>
<dbReference type="PANTHER" id="PTHR30575">
    <property type="entry name" value="PEPTIDASE M20"/>
    <property type="match status" value="1"/>
</dbReference>
<evidence type="ECO:0000256" key="1">
    <source>
        <dbReference type="ARBA" id="ARBA00022801"/>
    </source>
</evidence>
<dbReference type="Gene3D" id="3.40.630.10">
    <property type="entry name" value="Zn peptidases"/>
    <property type="match status" value="2"/>
</dbReference>
<dbReference type="SUPFAM" id="SSF55031">
    <property type="entry name" value="Bacterial exopeptidase dimerisation domain"/>
    <property type="match status" value="1"/>
</dbReference>
<dbReference type="InterPro" id="IPR036264">
    <property type="entry name" value="Bact_exopeptidase_dim_dom"/>
</dbReference>
<name>A0ABZ3D4I8_9PROT</name>
<dbReference type="RefSeq" id="WP_342628311.1">
    <property type="nucleotide sequence ID" value="NZ_CP152276.1"/>
</dbReference>
<dbReference type="Pfam" id="PF07687">
    <property type="entry name" value="M20_dimer"/>
    <property type="match status" value="1"/>
</dbReference>
<evidence type="ECO:0000259" key="2">
    <source>
        <dbReference type="Pfam" id="PF07687"/>
    </source>
</evidence>
<organism evidence="3 4">
    <name type="scientific">Nguyenibacter vanlangensis</name>
    <dbReference type="NCBI Taxonomy" id="1216886"/>
    <lineage>
        <taxon>Bacteria</taxon>
        <taxon>Pseudomonadati</taxon>
        <taxon>Pseudomonadota</taxon>
        <taxon>Alphaproteobacteria</taxon>
        <taxon>Acetobacterales</taxon>
        <taxon>Acetobacteraceae</taxon>
        <taxon>Nguyenibacter</taxon>
    </lineage>
</organism>
<keyword evidence="4" id="KW-1185">Reference proteome</keyword>
<feature type="domain" description="Peptidase M20 dimerisation" evidence="2">
    <location>
        <begin position="229"/>
        <end position="307"/>
    </location>
</feature>
<proteinExistence type="predicted"/>
<gene>
    <name evidence="3" type="ORF">AAC691_20785</name>
</gene>
<keyword evidence="1" id="KW-0378">Hydrolase</keyword>
<dbReference type="NCBIfam" id="TIGR01891">
    <property type="entry name" value="amidohydrolases"/>
    <property type="match status" value="1"/>
</dbReference>
<dbReference type="InterPro" id="IPR011650">
    <property type="entry name" value="Peptidase_M20_dimer"/>
</dbReference>
<reference evidence="3 4" key="1">
    <citation type="submission" date="2024-04" db="EMBL/GenBank/DDBJ databases">
        <title>Complete genome sequence of Nguyenibacter vanlangesis HBCM-1154, a strain capable of nitrogen fixation, IAA production, and phosphorus solubilization isolated from sugarcane soil.</title>
        <authorList>
            <person name="MY HANH P."/>
        </authorList>
    </citation>
    <scope>NUCLEOTIDE SEQUENCE [LARGE SCALE GENOMIC DNA]</scope>
    <source>
        <strain evidence="3 4">HBCM 1154</strain>
    </source>
</reference>
<dbReference type="InterPro" id="IPR002933">
    <property type="entry name" value="Peptidase_M20"/>
</dbReference>
<accession>A0ABZ3D4I8</accession>
<sequence>MSGADFPREVVGMRRALHRHPETGFLEYRTASLVAGRLDALGYALRIGPEVMRAEAMLAPPSDREIALAREAAIAAGGDGRWMARMPGGQTAVVAELRRGDGPVTALRFDMDALPVQEATDAAHTPARLGFASARPGMMHACGHDGHVAIGLAVAERLAAPEAAWRGTLRLIFQPAEEGGRGALPMVEAGVLDDVDLFLAGHLGCLLPSGQVATAANGFLWSVRQDVLFHGRPAHAAMAPEAGRNALLAAAAAALGLHAMPRHGSGVTHVNVGRLEAGRARNVVGDTARMEIEYRAETEAILEGLAERAGHVIRGAAMMQGATVEVIARGHSVSAVSDPAVRTRVAAAAAQAGIGRIVAEWPIGGGDDATFMMRRVQARGGRAGYCLIGADLAAGHHDGAFDFDEAVLEPAVRLFAALVEAG</sequence>
<evidence type="ECO:0000313" key="4">
    <source>
        <dbReference type="Proteomes" id="UP001449795"/>
    </source>
</evidence>
<protein>
    <submittedName>
        <fullName evidence="3">Amidohydrolase</fullName>
    </submittedName>
</protein>
<dbReference type="InterPro" id="IPR017439">
    <property type="entry name" value="Amidohydrolase"/>
</dbReference>
<dbReference type="InterPro" id="IPR052030">
    <property type="entry name" value="Peptidase_M20/M20A_hydrolases"/>
</dbReference>
<dbReference type="Pfam" id="PF01546">
    <property type="entry name" value="Peptidase_M20"/>
    <property type="match status" value="1"/>
</dbReference>
<evidence type="ECO:0000313" key="3">
    <source>
        <dbReference type="EMBL" id="XAE42650.1"/>
    </source>
</evidence>
<dbReference type="Proteomes" id="UP001449795">
    <property type="component" value="Chromosome"/>
</dbReference>